<dbReference type="EMBL" id="CT868031">
    <property type="protein sequence ID" value="CAK64498.1"/>
    <property type="molecule type" value="Genomic_DNA"/>
</dbReference>
<dbReference type="HOGENOM" id="CLU_1009919_0_0_1"/>
<evidence type="ECO:0000313" key="3">
    <source>
        <dbReference type="Proteomes" id="UP000000600"/>
    </source>
</evidence>
<dbReference type="KEGG" id="ptm:GSPATT00033974001"/>
<dbReference type="AlphaFoldDB" id="A0C131"/>
<keyword evidence="1" id="KW-0175">Coiled coil</keyword>
<proteinExistence type="predicted"/>
<protein>
    <submittedName>
        <fullName evidence="2">Uncharacterized protein</fullName>
    </submittedName>
</protein>
<evidence type="ECO:0000256" key="1">
    <source>
        <dbReference type="SAM" id="Coils"/>
    </source>
</evidence>
<dbReference type="InParanoid" id="A0C131"/>
<accession>A0C131</accession>
<sequence>MINFIVIYLYCQQVMHIKSQPFFFVSQQFQSPDCYPSRLDSRSSQVDVLKKFYLEQLVSDLRKDNQQLFDQMEEIRVKNFNREHEYINQIKDLQEQLLDIQALNKNQEYQIQFLQTKISFLEQNPKPLDQQLTTSTDLFNSKFQSESGESNQLTRSLNTILEQKNIIIKEYDEIKNKFKLTQLEQSNKIEQLHTEIHNLNKQIKKLELQLINQQKQVTLYQNETQQWRGKFLQLNKTYNKSSEQLVLTCVELDTAKKEIQHMNDLRSKRRSVGSII</sequence>
<evidence type="ECO:0000313" key="2">
    <source>
        <dbReference type="EMBL" id="CAK64498.1"/>
    </source>
</evidence>
<feature type="coiled-coil region" evidence="1">
    <location>
        <begin position="58"/>
        <end position="124"/>
    </location>
</feature>
<gene>
    <name evidence="2" type="ORF">GSPATT00033974001</name>
</gene>
<dbReference type="OrthoDB" id="10313695at2759"/>
<dbReference type="OMA" id="NETQQWR"/>
<name>A0C131_PARTE</name>
<dbReference type="GeneID" id="5017680"/>
<dbReference type="RefSeq" id="XP_001431896.1">
    <property type="nucleotide sequence ID" value="XM_001431859.1"/>
</dbReference>
<feature type="coiled-coil region" evidence="1">
    <location>
        <begin position="182"/>
        <end position="223"/>
    </location>
</feature>
<dbReference type="Proteomes" id="UP000000600">
    <property type="component" value="Unassembled WGS sequence"/>
</dbReference>
<keyword evidence="3" id="KW-1185">Reference proteome</keyword>
<organism evidence="2 3">
    <name type="scientific">Paramecium tetraurelia</name>
    <dbReference type="NCBI Taxonomy" id="5888"/>
    <lineage>
        <taxon>Eukaryota</taxon>
        <taxon>Sar</taxon>
        <taxon>Alveolata</taxon>
        <taxon>Ciliophora</taxon>
        <taxon>Intramacronucleata</taxon>
        <taxon>Oligohymenophorea</taxon>
        <taxon>Peniculida</taxon>
        <taxon>Parameciidae</taxon>
        <taxon>Paramecium</taxon>
    </lineage>
</organism>
<reference evidence="2 3" key="1">
    <citation type="journal article" date="2006" name="Nature">
        <title>Global trends of whole-genome duplications revealed by the ciliate Paramecium tetraurelia.</title>
        <authorList>
            <consortium name="Genoscope"/>
            <person name="Aury J.-M."/>
            <person name="Jaillon O."/>
            <person name="Duret L."/>
            <person name="Noel B."/>
            <person name="Jubin C."/>
            <person name="Porcel B.M."/>
            <person name="Segurens B."/>
            <person name="Daubin V."/>
            <person name="Anthouard V."/>
            <person name="Aiach N."/>
            <person name="Arnaiz O."/>
            <person name="Billaut A."/>
            <person name="Beisson J."/>
            <person name="Blanc I."/>
            <person name="Bouhouche K."/>
            <person name="Camara F."/>
            <person name="Duharcourt S."/>
            <person name="Guigo R."/>
            <person name="Gogendeau D."/>
            <person name="Katinka M."/>
            <person name="Keller A.-M."/>
            <person name="Kissmehl R."/>
            <person name="Klotz C."/>
            <person name="Koll F."/>
            <person name="Le Moue A."/>
            <person name="Lepere C."/>
            <person name="Malinsky S."/>
            <person name="Nowacki M."/>
            <person name="Nowak J.K."/>
            <person name="Plattner H."/>
            <person name="Poulain J."/>
            <person name="Ruiz F."/>
            <person name="Serrano V."/>
            <person name="Zagulski M."/>
            <person name="Dessen P."/>
            <person name="Betermier M."/>
            <person name="Weissenbach J."/>
            <person name="Scarpelli C."/>
            <person name="Schachter V."/>
            <person name="Sperling L."/>
            <person name="Meyer E."/>
            <person name="Cohen J."/>
            <person name="Wincker P."/>
        </authorList>
    </citation>
    <scope>NUCLEOTIDE SEQUENCE [LARGE SCALE GENOMIC DNA]</scope>
    <source>
        <strain evidence="2 3">Stock d4-2</strain>
    </source>
</reference>